<gene>
    <name evidence="1" type="ORF">JIN78_10520</name>
</gene>
<dbReference type="PANTHER" id="PTHR43481">
    <property type="entry name" value="FRUCTOSE-1-PHOSPHATE PHOSPHATASE"/>
    <property type="match status" value="1"/>
</dbReference>
<dbReference type="SFLD" id="SFLDS00003">
    <property type="entry name" value="Haloacid_Dehalogenase"/>
    <property type="match status" value="1"/>
</dbReference>
<dbReference type="Gene3D" id="1.10.150.240">
    <property type="entry name" value="Putative phosphatase, domain 2"/>
    <property type="match status" value="1"/>
</dbReference>
<dbReference type="NCBIfam" id="TIGR01509">
    <property type="entry name" value="HAD-SF-IA-v3"/>
    <property type="match status" value="1"/>
</dbReference>
<dbReference type="InterPro" id="IPR051806">
    <property type="entry name" value="HAD-like_SPP"/>
</dbReference>
<dbReference type="SUPFAM" id="SSF56784">
    <property type="entry name" value="HAD-like"/>
    <property type="match status" value="1"/>
</dbReference>
<dbReference type="InterPro" id="IPR023214">
    <property type="entry name" value="HAD_sf"/>
</dbReference>
<dbReference type="Proteomes" id="UP000604083">
    <property type="component" value="Unassembled WGS sequence"/>
</dbReference>
<comment type="caution">
    <text evidence="1">The sequence shown here is derived from an EMBL/GenBank/DDBJ whole genome shotgun (WGS) entry which is preliminary data.</text>
</comment>
<keyword evidence="2" id="KW-1185">Reference proteome</keyword>
<sequence length="219" mass="24095">MLPDALLIDFDGTLVDTEWAIYSAWLRTFHREGQDLPIEVYVQCIGSDFATWSPKTHLEELTGKTFDWEAKDEARQQEIVAELAEQGPVPGAREVLSLLAGQTRLAVVSSSSHDWVDGWLARLDLAKYFETTICRGDAPRIKPAPDLYLAGARALGMNPSQCLVLEDSLNGARSAKAAGMTAHVIPNRITRVSDFAEADGVFSDLTAWSRSLFSAEALR</sequence>
<dbReference type="SFLD" id="SFLDG01129">
    <property type="entry name" value="C1.5:_HAD__Beta-PGM__Phosphata"/>
    <property type="match status" value="1"/>
</dbReference>
<dbReference type="Gene3D" id="3.40.50.1000">
    <property type="entry name" value="HAD superfamily/HAD-like"/>
    <property type="match status" value="1"/>
</dbReference>
<name>A0A934RN76_9BACT</name>
<organism evidence="1 2">
    <name type="scientific">Roseibacillus ishigakijimensis</name>
    <dbReference type="NCBI Taxonomy" id="454146"/>
    <lineage>
        <taxon>Bacteria</taxon>
        <taxon>Pseudomonadati</taxon>
        <taxon>Verrucomicrobiota</taxon>
        <taxon>Verrucomicrobiia</taxon>
        <taxon>Verrucomicrobiales</taxon>
        <taxon>Verrucomicrobiaceae</taxon>
        <taxon>Roseibacillus</taxon>
    </lineage>
</organism>
<dbReference type="AlphaFoldDB" id="A0A934RN76"/>
<dbReference type="InterPro" id="IPR006439">
    <property type="entry name" value="HAD-SF_hydro_IA"/>
</dbReference>
<accession>A0A934RN76</accession>
<evidence type="ECO:0000313" key="2">
    <source>
        <dbReference type="Proteomes" id="UP000604083"/>
    </source>
</evidence>
<reference evidence="1" key="1">
    <citation type="submission" date="2021-01" db="EMBL/GenBank/DDBJ databases">
        <title>Modified the classification status of verrucomicrobia.</title>
        <authorList>
            <person name="Feng X."/>
        </authorList>
    </citation>
    <scope>NUCLEOTIDE SEQUENCE</scope>
    <source>
        <strain evidence="1">KCTC 12986</strain>
    </source>
</reference>
<dbReference type="GO" id="GO:0050308">
    <property type="term" value="F:sugar-phosphatase activity"/>
    <property type="evidence" value="ECO:0007669"/>
    <property type="project" value="TreeGrafter"/>
</dbReference>
<dbReference type="PANTHER" id="PTHR43481:SF4">
    <property type="entry name" value="GLYCEROL-1-PHOSPHATE PHOSPHOHYDROLASE 1-RELATED"/>
    <property type="match status" value="1"/>
</dbReference>
<proteinExistence type="predicted"/>
<protein>
    <submittedName>
        <fullName evidence="1">HAD family phosphatase</fullName>
    </submittedName>
</protein>
<dbReference type="InterPro" id="IPR036412">
    <property type="entry name" value="HAD-like_sf"/>
</dbReference>
<dbReference type="InterPro" id="IPR023198">
    <property type="entry name" value="PGP-like_dom2"/>
</dbReference>
<dbReference type="Pfam" id="PF00702">
    <property type="entry name" value="Hydrolase"/>
    <property type="match status" value="1"/>
</dbReference>
<dbReference type="RefSeq" id="WP_200391929.1">
    <property type="nucleotide sequence ID" value="NZ_JAENIO010000025.1"/>
</dbReference>
<evidence type="ECO:0000313" key="1">
    <source>
        <dbReference type="EMBL" id="MBK1834494.1"/>
    </source>
</evidence>
<dbReference type="EMBL" id="JAENIO010000025">
    <property type="protein sequence ID" value="MBK1834494.1"/>
    <property type="molecule type" value="Genomic_DNA"/>
</dbReference>